<evidence type="ECO:0000313" key="13">
    <source>
        <dbReference type="EMBL" id="KAK7206502.1"/>
    </source>
</evidence>
<comment type="cofactor">
    <cofactor evidence="1">
        <name>Ca(2+)</name>
        <dbReference type="ChEBI" id="CHEBI:29108"/>
    </cofactor>
</comment>
<name>A0ABR1F9P2_9ASCO</name>
<dbReference type="InterPro" id="IPR001382">
    <property type="entry name" value="Glyco_hydro_47"/>
</dbReference>
<dbReference type="SUPFAM" id="SSF48225">
    <property type="entry name" value="Seven-hairpin glycosidases"/>
    <property type="match status" value="1"/>
</dbReference>
<keyword evidence="7" id="KW-1015">Disulfide bond</keyword>
<dbReference type="Gene3D" id="1.50.10.10">
    <property type="match status" value="1"/>
</dbReference>
<reference evidence="13 14" key="1">
    <citation type="submission" date="2024-03" db="EMBL/GenBank/DDBJ databases">
        <title>Genome-scale model development and genomic sequencing of the oleaginous clade Lipomyces.</title>
        <authorList>
            <consortium name="Lawrence Berkeley National Laboratory"/>
            <person name="Czajka J.J."/>
            <person name="Han Y."/>
            <person name="Kim J."/>
            <person name="Mondo S.J."/>
            <person name="Hofstad B.A."/>
            <person name="Robles A."/>
            <person name="Haridas S."/>
            <person name="Riley R."/>
            <person name="LaButti K."/>
            <person name="Pangilinan J."/>
            <person name="Andreopoulos W."/>
            <person name="Lipzen A."/>
            <person name="Yan J."/>
            <person name="Wang M."/>
            <person name="Ng V."/>
            <person name="Grigoriev I.V."/>
            <person name="Spatafora J.W."/>
            <person name="Magnuson J.K."/>
            <person name="Baker S.E."/>
            <person name="Pomraning K.R."/>
        </authorList>
    </citation>
    <scope>NUCLEOTIDE SEQUENCE [LARGE SCALE GENOMIC DNA]</scope>
    <source>
        <strain evidence="13 14">Phaff 52-87</strain>
    </source>
</reference>
<comment type="caution">
    <text evidence="13">The sequence shown here is derived from an EMBL/GenBank/DDBJ whole genome shotgun (WGS) entry which is preliminary data.</text>
</comment>
<feature type="region of interest" description="Disordered" evidence="11">
    <location>
        <begin position="607"/>
        <end position="633"/>
    </location>
</feature>
<dbReference type="PANTHER" id="PTHR11742">
    <property type="entry name" value="MANNOSYL-OLIGOSACCHARIDE ALPHA-1,2-MANNOSIDASE-RELATED"/>
    <property type="match status" value="1"/>
</dbReference>
<dbReference type="Proteomes" id="UP001498771">
    <property type="component" value="Unassembled WGS sequence"/>
</dbReference>
<evidence type="ECO:0000256" key="9">
    <source>
        <dbReference type="ARBA" id="ARBA00048605"/>
    </source>
</evidence>
<evidence type="ECO:0000256" key="5">
    <source>
        <dbReference type="ARBA" id="ARBA00022801"/>
    </source>
</evidence>
<accession>A0ABR1F9P2</accession>
<keyword evidence="4" id="KW-0479">Metal-binding</keyword>
<evidence type="ECO:0000256" key="4">
    <source>
        <dbReference type="ARBA" id="ARBA00022723"/>
    </source>
</evidence>
<comment type="similarity">
    <text evidence="3 10">Belongs to the glycosyl hydrolase 47 family.</text>
</comment>
<keyword evidence="12" id="KW-1133">Transmembrane helix</keyword>
<dbReference type="InterPro" id="IPR012341">
    <property type="entry name" value="6hp_glycosidase-like_sf"/>
</dbReference>
<comment type="pathway">
    <text evidence="2">Protein modification; protein glycosylation.</text>
</comment>
<evidence type="ECO:0000256" key="11">
    <source>
        <dbReference type="SAM" id="MobiDB-lite"/>
    </source>
</evidence>
<dbReference type="EMBL" id="JBBJBU010000002">
    <property type="protein sequence ID" value="KAK7206502.1"/>
    <property type="molecule type" value="Genomic_DNA"/>
</dbReference>
<dbReference type="InterPro" id="IPR036026">
    <property type="entry name" value="Seven-hairpin_glycosidases"/>
</dbReference>
<dbReference type="EC" id="3.2.1.-" evidence="10"/>
<evidence type="ECO:0000313" key="14">
    <source>
        <dbReference type="Proteomes" id="UP001498771"/>
    </source>
</evidence>
<evidence type="ECO:0000256" key="7">
    <source>
        <dbReference type="ARBA" id="ARBA00023157"/>
    </source>
</evidence>
<evidence type="ECO:0000256" key="3">
    <source>
        <dbReference type="ARBA" id="ARBA00007658"/>
    </source>
</evidence>
<feature type="transmembrane region" description="Helical" evidence="12">
    <location>
        <begin position="59"/>
        <end position="79"/>
    </location>
</feature>
<keyword evidence="12" id="KW-0472">Membrane</keyword>
<evidence type="ECO:0000256" key="10">
    <source>
        <dbReference type="RuleBase" id="RU361193"/>
    </source>
</evidence>
<comment type="catalytic activity">
    <reaction evidence="8">
        <text>N(4)-(alpha-D-Man-(1-&gt;2)-alpha-D-Man-(1-&gt;2)-alpha-D-Man-(1-&gt;3)-[alpha-D-Man-(1-&gt;3)-[alpha-D-Man-(1-&gt;2)-alpha-D-Man-(1-&gt;6)]-alpha-D-Man-(1-&gt;6)]-beta-D-Man-(1-&gt;4)-beta-D-GlcNAc-(1-&gt;4)-beta-D-GlcNAc)-L-asparaginyl-[protein] (N-glucan mannose isomer 8A1,2,3B1,3) + 3 H2O = N(4)-(alpha-D-Man-(1-&gt;3)-[alpha-D-Man-(1-&gt;3)-[alpha-D-Man-(1-&gt;6)]-alpha-D-Man-(1-&gt;6)]-beta-D-Man-(1-&gt;4)-beta-D-GlcNAc-(1-&gt;4)-beta-D-GlcNAc)-L-asparaginyl-[protein] (N-glucan mannose isomer 5A1,2) + 3 beta-D-mannose</text>
        <dbReference type="Rhea" id="RHEA:56028"/>
        <dbReference type="Rhea" id="RHEA-COMP:14358"/>
        <dbReference type="Rhea" id="RHEA-COMP:14367"/>
        <dbReference type="ChEBI" id="CHEBI:15377"/>
        <dbReference type="ChEBI" id="CHEBI:28563"/>
        <dbReference type="ChEBI" id="CHEBI:59087"/>
        <dbReference type="ChEBI" id="CHEBI:60628"/>
        <dbReference type="EC" id="3.2.1.113"/>
    </reaction>
</comment>
<dbReference type="RefSeq" id="XP_064769535.1">
    <property type="nucleotide sequence ID" value="XM_064914619.1"/>
</dbReference>
<feature type="compositionally biased region" description="Acidic residues" evidence="11">
    <location>
        <begin position="623"/>
        <end position="633"/>
    </location>
</feature>
<protein>
    <recommendedName>
        <fullName evidence="10">alpha-1,2-Mannosidase</fullName>
        <ecNumber evidence="10">3.2.1.-</ecNumber>
    </recommendedName>
</protein>
<dbReference type="GeneID" id="90040131"/>
<evidence type="ECO:0000256" key="2">
    <source>
        <dbReference type="ARBA" id="ARBA00004922"/>
    </source>
</evidence>
<evidence type="ECO:0000256" key="12">
    <source>
        <dbReference type="SAM" id="Phobius"/>
    </source>
</evidence>
<sequence length="633" mass="71691">MSFNLPQNVPDFSTQVRKAEDSVWTRATGSSAALRGGRRLPSSDLPMYKDKPQRRAGKGSRWTGVIFLFGVLVVMFIFVTSASDSDETEEGGSWSLFGGSKSSGALSSKAKQALIKEAFVESWDDYAKHALGKDIYHPISKKSRNMAPEGLGWIVVDCLDTMMLMNLEEPLKTARSWVEHNLTYDQDYAVNTFETTIRMLGGLLSAHYMSNYDDLYLEKAVDLANRLIGAFESHSGVPYASVNLHTSVGVSSHDDMGASSTAEVASLQLEFKYVAKLTGEALYWEKAEQVMKVIDENHARDGLVPIFIRPDTGKFQGANIRLGSRGDSYYEYLLKQYLQTYNKETAYRKMYDEAMTGVKKRLVQKSKPNGFTFVAELDHGWDNPTLPKMDHLVCFLPGNLALGSTNGLPLKMAQRTSWTAQQASDLKLAKELMRTCYEMYAVTKTGIAPEIAFFNTDDSSTTDITIKWQDSHNLQRPETVESLFIMWRITKDPIYREWGWNIFEAFRKYERVLDGNGYCSLESVNEIPPRFRDNMESFWLAETLKYLYLLFEDDDTVLPLDKVVFNTEAHPFPKFKMEPLFKTGWERTEKSAEEVKRSVEEAIFEKKEELKIPEDPKASEGGSEGEGESENVV</sequence>
<dbReference type="InterPro" id="IPR050749">
    <property type="entry name" value="Glycosyl_Hydrolase_47"/>
</dbReference>
<gene>
    <name evidence="13" type="ORF">BZA70DRAFT_298689</name>
</gene>
<feature type="region of interest" description="Disordered" evidence="11">
    <location>
        <begin position="35"/>
        <end position="57"/>
    </location>
</feature>
<evidence type="ECO:0000256" key="6">
    <source>
        <dbReference type="ARBA" id="ARBA00022837"/>
    </source>
</evidence>
<feature type="compositionally biased region" description="Basic and acidic residues" evidence="11">
    <location>
        <begin position="607"/>
        <end position="618"/>
    </location>
</feature>
<dbReference type="PANTHER" id="PTHR11742:SF55">
    <property type="entry name" value="ENDOPLASMIC RETICULUM MANNOSYL-OLIGOSACCHARIDE 1,2-ALPHA-MANNOSIDASE"/>
    <property type="match status" value="1"/>
</dbReference>
<dbReference type="Pfam" id="PF01532">
    <property type="entry name" value="Glyco_hydro_47"/>
    <property type="match status" value="1"/>
</dbReference>
<dbReference type="GO" id="GO:0016787">
    <property type="term" value="F:hydrolase activity"/>
    <property type="evidence" value="ECO:0007669"/>
    <property type="project" value="UniProtKB-KW"/>
</dbReference>
<keyword evidence="6" id="KW-0106">Calcium</keyword>
<keyword evidence="14" id="KW-1185">Reference proteome</keyword>
<keyword evidence="10" id="KW-0326">Glycosidase</keyword>
<evidence type="ECO:0000256" key="1">
    <source>
        <dbReference type="ARBA" id="ARBA00001913"/>
    </source>
</evidence>
<comment type="catalytic activity">
    <reaction evidence="9">
        <text>N(4)-(alpha-D-Man-(1-&gt;2)-alpha-D-Man-(1-&gt;2)-alpha-D-Man-(1-&gt;3)-[alpha-D-Man-(1-&gt;2)-alpha-D-Man-(1-&gt;3)-[alpha-D-Man-(1-&gt;2)-alpha-D-Man-(1-&gt;6)]-alpha-D-Man-(1-&gt;6)]-beta-D-Man-(1-&gt;4)-beta-D-GlcNAc-(1-&gt;4)-beta-D-GlcNAc)-L-asparaginyl-[protein] (N-glucan mannose isomer 9A1,2,3B1,2,3) + 4 H2O = N(4)-(alpha-D-Man-(1-&gt;3)-[alpha-D-Man-(1-&gt;3)-[alpha-D-Man-(1-&gt;6)]-alpha-D-Man-(1-&gt;6)]-beta-D-Man-(1-&gt;4)-beta-D-GlcNAc-(1-&gt;4)-beta-D-GlcNAc)-L-asparaginyl-[protein] (N-glucan mannose isomer 5A1,2) + 4 beta-D-mannose</text>
        <dbReference type="Rhea" id="RHEA:56008"/>
        <dbReference type="Rhea" id="RHEA-COMP:14356"/>
        <dbReference type="Rhea" id="RHEA-COMP:14367"/>
        <dbReference type="ChEBI" id="CHEBI:15377"/>
        <dbReference type="ChEBI" id="CHEBI:28563"/>
        <dbReference type="ChEBI" id="CHEBI:59087"/>
        <dbReference type="ChEBI" id="CHEBI:139493"/>
        <dbReference type="EC" id="3.2.1.113"/>
    </reaction>
</comment>
<keyword evidence="5 10" id="KW-0378">Hydrolase</keyword>
<proteinExistence type="inferred from homology"/>
<evidence type="ECO:0000256" key="8">
    <source>
        <dbReference type="ARBA" id="ARBA00047669"/>
    </source>
</evidence>
<organism evidence="13 14">
    <name type="scientific">Myxozyma melibiosi</name>
    <dbReference type="NCBI Taxonomy" id="54550"/>
    <lineage>
        <taxon>Eukaryota</taxon>
        <taxon>Fungi</taxon>
        <taxon>Dikarya</taxon>
        <taxon>Ascomycota</taxon>
        <taxon>Saccharomycotina</taxon>
        <taxon>Lipomycetes</taxon>
        <taxon>Lipomycetales</taxon>
        <taxon>Lipomycetaceae</taxon>
        <taxon>Myxozyma</taxon>
    </lineage>
</organism>
<dbReference type="PRINTS" id="PR00747">
    <property type="entry name" value="GLYHDRLASE47"/>
</dbReference>
<keyword evidence="12" id="KW-0812">Transmembrane</keyword>